<dbReference type="SUPFAM" id="SSF55729">
    <property type="entry name" value="Acyl-CoA N-acyltransferases (Nat)"/>
    <property type="match status" value="1"/>
</dbReference>
<dbReference type="AlphaFoldDB" id="A0A8J7M5X9"/>
<dbReference type="Gene3D" id="3.40.630.30">
    <property type="match status" value="1"/>
</dbReference>
<gene>
    <name evidence="2" type="ORF">H0I76_07675</name>
</gene>
<organism evidence="2 3">
    <name type="scientific">Thermohalobaculum xanthum</name>
    <dbReference type="NCBI Taxonomy" id="2753746"/>
    <lineage>
        <taxon>Bacteria</taxon>
        <taxon>Pseudomonadati</taxon>
        <taxon>Pseudomonadota</taxon>
        <taxon>Alphaproteobacteria</taxon>
        <taxon>Rhodobacterales</taxon>
        <taxon>Paracoccaceae</taxon>
        <taxon>Thermohalobaculum</taxon>
    </lineage>
</organism>
<evidence type="ECO:0000259" key="1">
    <source>
        <dbReference type="PROSITE" id="PS51186"/>
    </source>
</evidence>
<proteinExistence type="predicted"/>
<feature type="domain" description="N-acetyltransferase" evidence="1">
    <location>
        <begin position="1"/>
        <end position="176"/>
    </location>
</feature>
<dbReference type="Pfam" id="PF00583">
    <property type="entry name" value="Acetyltransf_1"/>
    <property type="match status" value="1"/>
</dbReference>
<dbReference type="Proteomes" id="UP000655420">
    <property type="component" value="Unassembled WGS sequence"/>
</dbReference>
<dbReference type="GO" id="GO:0016747">
    <property type="term" value="F:acyltransferase activity, transferring groups other than amino-acyl groups"/>
    <property type="evidence" value="ECO:0007669"/>
    <property type="project" value="InterPro"/>
</dbReference>
<evidence type="ECO:0000313" key="2">
    <source>
        <dbReference type="EMBL" id="MBK0399064.1"/>
    </source>
</evidence>
<reference evidence="2" key="1">
    <citation type="submission" date="2020-12" db="EMBL/GenBank/DDBJ databases">
        <title>Bacterial taxonomy.</title>
        <authorList>
            <person name="Pan X."/>
        </authorList>
    </citation>
    <scope>NUCLEOTIDE SEQUENCE</scope>
    <source>
        <strain evidence="2">M0105</strain>
    </source>
</reference>
<sequence>MAPLIIQAGEGLPLATWASLARPGQSAFDHGLERIRGSESWISWQKTWIALVDGSPAGVLVTYLHGSDMPQPDPDTPAGFVPLVELEALAPNSRYILILSTLADHQGKGVGGALLAHAEALEGPGRMSLIVSDSNTGAHRLYERKGYRIVARRPIVSIPGWDSPGTEWMLMVKDLE</sequence>
<comment type="caution">
    <text evidence="2">The sequence shown here is derived from an EMBL/GenBank/DDBJ whole genome shotgun (WGS) entry which is preliminary data.</text>
</comment>
<dbReference type="CDD" id="cd04301">
    <property type="entry name" value="NAT_SF"/>
    <property type="match status" value="1"/>
</dbReference>
<keyword evidence="3" id="KW-1185">Reference proteome</keyword>
<dbReference type="InterPro" id="IPR016181">
    <property type="entry name" value="Acyl_CoA_acyltransferase"/>
</dbReference>
<evidence type="ECO:0000313" key="3">
    <source>
        <dbReference type="Proteomes" id="UP000655420"/>
    </source>
</evidence>
<dbReference type="RefSeq" id="WP_200608977.1">
    <property type="nucleotide sequence ID" value="NZ_JAEHHL010000004.1"/>
</dbReference>
<accession>A0A8J7M5X9</accession>
<dbReference type="PROSITE" id="PS51186">
    <property type="entry name" value="GNAT"/>
    <property type="match status" value="1"/>
</dbReference>
<dbReference type="EMBL" id="JAEHHL010000004">
    <property type="protein sequence ID" value="MBK0399064.1"/>
    <property type="molecule type" value="Genomic_DNA"/>
</dbReference>
<dbReference type="InterPro" id="IPR000182">
    <property type="entry name" value="GNAT_dom"/>
</dbReference>
<name>A0A8J7M5X9_9RHOB</name>
<protein>
    <submittedName>
        <fullName evidence="2">GNAT family N-acetyltransferase</fullName>
    </submittedName>
</protein>